<proteinExistence type="predicted"/>
<organism evidence="1 2">
    <name type="scientific">Cryptococcus amylolentus CBS 6039</name>
    <dbReference type="NCBI Taxonomy" id="1295533"/>
    <lineage>
        <taxon>Eukaryota</taxon>
        <taxon>Fungi</taxon>
        <taxon>Dikarya</taxon>
        <taxon>Basidiomycota</taxon>
        <taxon>Agaricomycotina</taxon>
        <taxon>Tremellomycetes</taxon>
        <taxon>Tremellales</taxon>
        <taxon>Cryptococcaceae</taxon>
        <taxon>Cryptococcus</taxon>
    </lineage>
</organism>
<dbReference type="GeneID" id="30152278"/>
<accession>A0A1E3I2V2</accession>
<comment type="caution">
    <text evidence="1">The sequence shown here is derived from an EMBL/GenBank/DDBJ whole genome shotgun (WGS) entry which is preliminary data.</text>
</comment>
<name>A0A1E3I2V2_9TREE</name>
<dbReference type="OrthoDB" id="2564566at2759"/>
<sequence length="779" mass="87193">MTSRSRSLGAIFSEPGFAEVLEAIFDRLILRDTLALILVNRNTRNVFKSSSHLQYTHLCRKHSSLPRPPSAAASRHPSSAKLIEELAERERRLEEITPVGSSTYRLSSRVIAFEQGLIVAECDTKAPPLGFEDPPPEYMDPTGWEIIRVPNAELDKDSEMRGGIKRQDHWTWRTDYGGYCEAVACVEDNVAMVIKQWFHGETLSRVEFFFYQLLPSLGTPPPEDGNFDPIIHPDARLPCIQVVLPAAWPQSAELSHYKLCPEGRLAVQFEAGRDLYQKHPSGRGRNDLMNKEIFAVIWDWKAGVCLGQVPLFPDISTDFSGIYPVGPFCVTATHRKVSSLKHPELYESVVRPYTSFSTEADEDGYLTQFSLDFHTLLPLPLAFPPERHSQDSTGTEPHTWRAGYIPYCLPLVSFDLPFEASAEFGTDVYSIWKDFYVVGARYKKELHNGDLKGLLLFTCHSVDAPTNVVDLNFVLRHLTKRLVEQAQACLSGAGLPLPLLSVLAMPTSTPDVSLLTRVEQTEWASSVLTMSTYANNLNMRGVWSPSSVIHSQMPDLVPYLPEMSHIKLEDYPGTAEIRPASMEGCNPFSGVFGAREVKVIELGLEMEGTGAIFVFTNYGGDAARGKPYAVPRPDDPQDFSTTLFHQSFGPKDNPNSITLNLSYDEEMEALSAEELGMVLPQGTPCLPQKSKTAMMWLEREGRWAYDPADWEHPAFVRFDGSSVIYDQTSVSVGRGTYDADRLAAFTVAYPQVLDRYAPEDGDDQVRQLQVCGPQDFWRI</sequence>
<gene>
    <name evidence="1" type="ORF">L202_00969</name>
</gene>
<dbReference type="EMBL" id="AWGJ01000002">
    <property type="protein sequence ID" value="ODN82675.1"/>
    <property type="molecule type" value="Genomic_DNA"/>
</dbReference>
<dbReference type="AlphaFoldDB" id="A0A1E3I2V2"/>
<dbReference type="Proteomes" id="UP000094065">
    <property type="component" value="Unassembled WGS sequence"/>
</dbReference>
<keyword evidence="2" id="KW-1185">Reference proteome</keyword>
<evidence type="ECO:0000313" key="2">
    <source>
        <dbReference type="Proteomes" id="UP000094065"/>
    </source>
</evidence>
<protein>
    <submittedName>
        <fullName evidence="1">Uncharacterized protein</fullName>
    </submittedName>
</protein>
<dbReference type="RefSeq" id="XP_018996675.1">
    <property type="nucleotide sequence ID" value="XM_019134248.1"/>
</dbReference>
<reference evidence="1 2" key="1">
    <citation type="submission" date="2016-06" db="EMBL/GenBank/DDBJ databases">
        <title>Evolution of pathogenesis and genome organization in the Tremellales.</title>
        <authorList>
            <person name="Cuomo C."/>
            <person name="Litvintseva A."/>
            <person name="Heitman J."/>
            <person name="Chen Y."/>
            <person name="Sun S."/>
            <person name="Springer D."/>
            <person name="Dromer F."/>
            <person name="Young S."/>
            <person name="Zeng Q."/>
            <person name="Chapman S."/>
            <person name="Gujja S."/>
            <person name="Saif S."/>
            <person name="Birren B."/>
        </authorList>
    </citation>
    <scope>NUCLEOTIDE SEQUENCE [LARGE SCALE GENOMIC DNA]</scope>
    <source>
        <strain evidence="1 2">CBS 6039</strain>
    </source>
</reference>
<evidence type="ECO:0000313" key="1">
    <source>
        <dbReference type="EMBL" id="ODN82675.1"/>
    </source>
</evidence>